<gene>
    <name evidence="2" type="ORF">M9Y10_008504</name>
</gene>
<evidence type="ECO:0000313" key="2">
    <source>
        <dbReference type="EMBL" id="KAK8870617.1"/>
    </source>
</evidence>
<reference evidence="2 3" key="1">
    <citation type="submission" date="2024-04" db="EMBL/GenBank/DDBJ databases">
        <title>Tritrichomonas musculus Genome.</title>
        <authorList>
            <person name="Alves-Ferreira E."/>
            <person name="Grigg M."/>
            <person name="Lorenzi H."/>
            <person name="Galac M."/>
        </authorList>
    </citation>
    <scope>NUCLEOTIDE SEQUENCE [LARGE SCALE GENOMIC DNA]</scope>
    <source>
        <strain evidence="2 3">EAF2021</strain>
    </source>
</reference>
<keyword evidence="1" id="KW-0472">Membrane</keyword>
<keyword evidence="3" id="KW-1185">Reference proteome</keyword>
<keyword evidence="1" id="KW-1133">Transmembrane helix</keyword>
<dbReference type="EMBL" id="JAPFFF010000014">
    <property type="protein sequence ID" value="KAK8870617.1"/>
    <property type="molecule type" value="Genomic_DNA"/>
</dbReference>
<evidence type="ECO:0008006" key="4">
    <source>
        <dbReference type="Google" id="ProtNLM"/>
    </source>
</evidence>
<evidence type="ECO:0000313" key="3">
    <source>
        <dbReference type="Proteomes" id="UP001470230"/>
    </source>
</evidence>
<proteinExistence type="predicted"/>
<feature type="transmembrane region" description="Helical" evidence="1">
    <location>
        <begin position="1959"/>
        <end position="1983"/>
    </location>
</feature>
<keyword evidence="1" id="KW-0812">Transmembrane</keyword>
<name>A0ABR2IZ24_9EUKA</name>
<dbReference type="Proteomes" id="UP001470230">
    <property type="component" value="Unassembled WGS sequence"/>
</dbReference>
<protein>
    <recommendedName>
        <fullName evidence="4">HECT domain-containing protein</fullName>
    </recommendedName>
</protein>
<accession>A0ABR2IZ24</accession>
<sequence length="2123" mass="251853">MMEIPEMAVFSSLITFFRENNFPYILGENGNLESFVIQRRDADALDNIQNDDESVLFSFVHYIQALFTSIMLLYIDESSQSRSKIFDNIQNLINDLESEQPWTKEKQEIEGVSFLIEKIIYDAHLIQPTRYESIKNLTAEIFEVLKSSDHVTQMEFIKFPKHESTIANGFMTKDGNFYIPLSIILTAFQEELKINHQNPVFEFLFTIEKHTLQIKTKNLEILNFNNKINSKNWEMASLDFDNMDIKSRQNYINQYDQEIQDLLYGISAQKINEIDELDNQSFQYVLPNFLSELTAEEQFKLFFNVDKNRFNFISKSQFEIIKPETFSLLNEAVNQKIINSQILNEFIGKNGMFISIKQLLSISLNLLEAENQKIFLIKMINSSREEIRQFKFSNSQSQIITVLIERRHEDLDPSQIKFFEFWKFDKNIVRIIVIKMGDQIEKKNIKYINLSYFNDDEKLTLLEKFLPWMEEEQLLTIYFQKIKDTNQDLFNNTKKYMIDHSKDHDSMIYKLYLFHSKRFEINDTVIKKMPEGFKMVYLNNHADTIPAEYQHLFQQAIRNIFENPCFYRKEIFSILIKQWNKDIIGPLIKYIDINEYPIMYLKDIIDCYSTFITPQQIERFQINSINQIENTTTRFSIFSYFLNHFIEKNKYDIIKTIKIQLLNEQELELLLEKACKHLITDQVIKIDILLLKRSSLLVLLKEKINSMLPEQISKLDFQDPEIARIFIQSGKSYLLQSFQVPLFNLKEQNSDIIKTFINEKIEKKFIFEFMDDDQIQFIEFNMIRIDAQKDFLKSKGLLLNERQVRQILFKKNVKLNIQILEHLKNANKLQFLSKEQAKLLFGIFEYKKYSEIEWIFISKEFTQFYTNNQATYLNDEVIQTLNLNNLEPHFHKFILKSKIDIICSEQFQQIDFQNMNKTLINAWFEVLSVKLTEKNWNQFSEKIACLSNEKLHEIEISNLDNKMAYIILLKRIDDLAINKIQQFDASDPNIAKELINKKFDLIEDCQKYKIPLSKLNVEDQATYILKLEKQSFFAISSINKNEIKNTNLLELKQYKEAYFTLLTSDKLSKNQYMIIDWMEKDEYDRNIIAIKEFLMKKLKLKEEDYQYLSHILISDSSQQIDHQIFERSPIPFKVAFLNTKILNSQLINEGLITYFIPDAIKIIFKSSKNYLKTVQFIINEWMFLFDSICKVIDKLAIQKEFSSETITNLLSDQYLLFLSKNQIHQLILTNIDAEIVENALTNRADCFLKDQILNSNCSDKEIVSNQLENVNSNQKIHSLNIIDLNIVLVNYLFNRKFDLLNNHEINEFIAKRVKELKSDYVKKIKLTQLSFDNLNTFLQEKMDFITDDQFSQLNSETLKQLHDDILLNLLRKFIKIIKRDQIENISLSNPHIAAFLIINLEHYLTKEHYRSMNFDEVSIITHKENNINVIDIIRKKNRYRDISTTQLNQLDFTDCINIKHILDCDREKEVTKENCMKINMKNIEMLNENQKIKLIRAFTEFFNEEQINDLDITKTDVLNIVIQKNRTSSLKKENFQLIDVKQLSDKYLSKLIIDVFFYFSKEQTTEQNVIKALNNQTNEDVLMTLGNIDKIQLFQSYHIDALKITSMEVASLMIINHCNALSIKKMQSFDTGDWNHIDKEIKKRTNKHALYYVINAKRLHDLKSQQFNDLIGYSNPLCVKEILNEKLENKINKKNAVKINLMDEYRNLSSSEFIRLFQSCYTMFNREQIDQFNISFLEDHIDILKSLIIERLSYLNEIQMKNNTVINIIKNLNHDEILKMINDEHNKKYVKRYHICNIIISTNFDVAKTLIKLYPQILTKEQIQSVKIKEKKITNILISNNRLIDFTNAQLNSYIDYSNSNDVIELLKYDSLIDAISIDNINKINLKEIYEKITNKQHFLSFLEKLIKNIRKTNLAFLDVSNNQIAKIIRENNRICDLDIVKKSCFNHSELDLCSFNDLFQFFIFGINGSFDVAIGILLYRFFKNKLDSREMEIIESQMISCIKNKKFNEIYFAKCILLANQKLGHFQFHDIAQNFFDFFDICGQKVNFDILDYMTYKSFTNECKMFNISPLLLQYIIKEKYTCCSKKDSFKKSLSKITSSFIFYSWMGSEYQEELKKFLITI</sequence>
<evidence type="ECO:0000256" key="1">
    <source>
        <dbReference type="SAM" id="Phobius"/>
    </source>
</evidence>
<organism evidence="2 3">
    <name type="scientific">Tritrichomonas musculus</name>
    <dbReference type="NCBI Taxonomy" id="1915356"/>
    <lineage>
        <taxon>Eukaryota</taxon>
        <taxon>Metamonada</taxon>
        <taxon>Parabasalia</taxon>
        <taxon>Tritrichomonadida</taxon>
        <taxon>Tritrichomonadidae</taxon>
        <taxon>Tritrichomonas</taxon>
    </lineage>
</organism>
<comment type="caution">
    <text evidence="2">The sequence shown here is derived from an EMBL/GenBank/DDBJ whole genome shotgun (WGS) entry which is preliminary data.</text>
</comment>